<feature type="compositionally biased region" description="Pro residues" evidence="1">
    <location>
        <begin position="675"/>
        <end position="684"/>
    </location>
</feature>
<feature type="region of interest" description="Disordered" evidence="1">
    <location>
        <begin position="801"/>
        <end position="859"/>
    </location>
</feature>
<feature type="region of interest" description="Disordered" evidence="1">
    <location>
        <begin position="140"/>
        <end position="193"/>
    </location>
</feature>
<feature type="region of interest" description="Disordered" evidence="1">
    <location>
        <begin position="509"/>
        <end position="536"/>
    </location>
</feature>
<feature type="region of interest" description="Disordered" evidence="1">
    <location>
        <begin position="1062"/>
        <end position="1106"/>
    </location>
</feature>
<dbReference type="InterPro" id="IPR014848">
    <property type="entry name" value="Rgp1"/>
</dbReference>
<evidence type="ECO:0000256" key="1">
    <source>
        <dbReference type="SAM" id="MobiDB-lite"/>
    </source>
</evidence>
<feature type="compositionally biased region" description="Low complexity" evidence="1">
    <location>
        <begin position="509"/>
        <end position="525"/>
    </location>
</feature>
<evidence type="ECO:0000313" key="3">
    <source>
        <dbReference type="Proteomes" id="UP000294933"/>
    </source>
</evidence>
<dbReference type="PANTHER" id="PTHR12507">
    <property type="entry name" value="REDUCED GROWTH PHENOTYPE 1 RGP1, YEAST -RELATED"/>
    <property type="match status" value="1"/>
</dbReference>
<feature type="compositionally biased region" description="Low complexity" evidence="1">
    <location>
        <begin position="1071"/>
        <end position="1092"/>
    </location>
</feature>
<feature type="region of interest" description="Disordered" evidence="1">
    <location>
        <begin position="467"/>
        <end position="494"/>
    </location>
</feature>
<feature type="compositionally biased region" description="Polar residues" evidence="1">
    <location>
        <begin position="1144"/>
        <end position="1159"/>
    </location>
</feature>
<dbReference type="STRING" id="50990.A0A4Y7Q4Y1"/>
<protein>
    <submittedName>
        <fullName evidence="2">Rgp1-domain-containing protein</fullName>
    </submittedName>
</protein>
<feature type="region of interest" description="Disordered" evidence="1">
    <location>
        <begin position="751"/>
        <end position="785"/>
    </location>
</feature>
<proteinExistence type="predicted"/>
<feature type="compositionally biased region" description="Low complexity" evidence="1">
    <location>
        <begin position="178"/>
        <end position="193"/>
    </location>
</feature>
<feature type="compositionally biased region" description="Low complexity" evidence="1">
    <location>
        <begin position="467"/>
        <end position="481"/>
    </location>
</feature>
<feature type="compositionally biased region" description="Acidic residues" evidence="1">
    <location>
        <begin position="1127"/>
        <end position="1142"/>
    </location>
</feature>
<feature type="compositionally biased region" description="Pro residues" evidence="1">
    <location>
        <begin position="338"/>
        <end position="363"/>
    </location>
</feature>
<evidence type="ECO:0000313" key="2">
    <source>
        <dbReference type="EMBL" id="TDL22371.1"/>
    </source>
</evidence>
<dbReference type="VEuPathDB" id="FungiDB:BD410DRAFT_898308"/>
<feature type="region of interest" description="Disordered" evidence="1">
    <location>
        <begin position="68"/>
        <end position="91"/>
    </location>
</feature>
<feature type="compositionally biased region" description="Low complexity" evidence="1">
    <location>
        <begin position="285"/>
        <end position="297"/>
    </location>
</feature>
<feature type="compositionally biased region" description="Pro residues" evidence="1">
    <location>
        <begin position="272"/>
        <end position="284"/>
    </location>
</feature>
<feature type="compositionally biased region" description="Low complexity" evidence="1">
    <location>
        <begin position="685"/>
        <end position="694"/>
    </location>
</feature>
<accession>A0A4Y7Q4Y1</accession>
<dbReference type="EMBL" id="ML170175">
    <property type="protein sequence ID" value="TDL22371.1"/>
    <property type="molecule type" value="Genomic_DNA"/>
</dbReference>
<keyword evidence="3" id="KW-1185">Reference proteome</keyword>
<organism evidence="2 3">
    <name type="scientific">Rickenella mellea</name>
    <dbReference type="NCBI Taxonomy" id="50990"/>
    <lineage>
        <taxon>Eukaryota</taxon>
        <taxon>Fungi</taxon>
        <taxon>Dikarya</taxon>
        <taxon>Basidiomycota</taxon>
        <taxon>Agaricomycotina</taxon>
        <taxon>Agaricomycetes</taxon>
        <taxon>Hymenochaetales</taxon>
        <taxon>Rickenellaceae</taxon>
        <taxon>Rickenella</taxon>
    </lineage>
</organism>
<feature type="compositionally biased region" description="Gly residues" evidence="1">
    <location>
        <begin position="807"/>
        <end position="816"/>
    </location>
</feature>
<dbReference type="OrthoDB" id="1918at2759"/>
<feature type="region of interest" description="Disordered" evidence="1">
    <location>
        <begin position="653"/>
        <end position="704"/>
    </location>
</feature>
<feature type="compositionally biased region" description="Low complexity" evidence="1">
    <location>
        <begin position="653"/>
        <end position="674"/>
    </location>
</feature>
<dbReference type="AlphaFoldDB" id="A0A4Y7Q4Y1"/>
<sequence>MATVDHDPDSAIRVSVLPSQSSYFAGEPFSVSITFTNTRTPNVTTSSSSASGAGAASHVAGGVAAVKRTHKRGAHSVSSAPLARPPTSPVTPRTAVPILSTSTSASIAGLASDGGRDGGKVRKVRKGLVGASAGAGVGSVMSARGEEMGERQRMKKGPSRSLSVVLSPQDVSSIVDPLSTPSPSSSLSSSATSSTATIVASTGKSTGTTPPGTLSRTAALALSPAHPHARKQSVPMFDTTAPSPASPSPYTPSPLSASSRPQTPSVQLHSIPPSPTSSPSPFPPSASASTSAFSLSLDPISEGSTEGYHHPSISSSKSESTTTTSTTMPQQETTHSYPPKPPPRRTMPYPPNLSLGHPPPPHLPSHLSPHLQLPPHPHTSHPTTTTFPHLTPTPNTELILYAYANLSCSLVVAPPPVPSTSNSYAGSFTSSSAPSVQSYSASLANLRGKLLRRGGVLGGGSMDISASLSSGSLSSTSQAALTRRPSKRTLSHSRASSISSSIMSLLSPSTSAPSLSSTSSSSPSPGTKDGWTPGHKQRSPSLFGIGSFLSPNPSAGGGGLSPSSSSIVGGVNGVGALGMTGGEDIDPETPLPVFDVQPSMLAVDLALLPGESRTYTYTLPLPSNLPPTFKGRALKFSYTLVVGVCRAGSLQVPSSSASFSSANAKPNSSSLSPYTPSPSNPTTPPVGTTTVARKGSGGSRGSTSRVMRVPIRVYNHVDVAGLQRPYDLLFPVTNGAVYTNTLPIVTEVVGGRHGSGASVKTKAIGASPSGAQKRSQQKSKSDSVDGLREYATKLLAAYPDPLRFDDGSGGGAGAGGAKEERGEDDGGQSGGRGSSWGMKSPMELSREKEADRPGREAGELTGCREAVEILTRNLKKVSYDVNKDGVRVAVLTFVKSAYRLGETVLGVVELNSRSSRARVLKLSAMLEAHESLPSSLTSSSTPSQLASLSKHLKKVHAEHHSSLVPSTLRTTFALDIPSDASPAFGCVVGSGASSPLSHGSTQTQRPGGLEWKVRLCLLVAVASPQAREGFDGIRVKQMVRDGTRGEWGSAWVATKGIAPLQKVETRRPLPSTSTSTFGASSSSTATSQTAAKPPAPPPPTTPQGARGWASYLFSSLLMPGGEREYHDGDEDEDDYGFYEGSEDSPQGTNPPTLPSSTPHAGNGNGTVGEYAKAGLLDEYGEVDFGGGEEGWEDVKVETVECEVPISVWPGNTAYCPLEVVFEL</sequence>
<feature type="region of interest" description="Disordered" evidence="1">
    <location>
        <begin position="222"/>
        <end position="385"/>
    </location>
</feature>
<dbReference type="Proteomes" id="UP000294933">
    <property type="component" value="Unassembled WGS sequence"/>
</dbReference>
<dbReference type="Pfam" id="PF08737">
    <property type="entry name" value="Rgp1"/>
    <property type="match status" value="1"/>
</dbReference>
<feature type="compositionally biased region" description="Low complexity" evidence="1">
    <location>
        <begin position="312"/>
        <end position="327"/>
    </location>
</feature>
<reference evidence="2 3" key="1">
    <citation type="submission" date="2018-06" db="EMBL/GenBank/DDBJ databases">
        <title>A transcriptomic atlas of mushroom development highlights an independent origin of complex multicellularity.</title>
        <authorList>
            <consortium name="DOE Joint Genome Institute"/>
            <person name="Krizsan K."/>
            <person name="Almasi E."/>
            <person name="Merenyi Z."/>
            <person name="Sahu N."/>
            <person name="Viragh M."/>
            <person name="Koszo T."/>
            <person name="Mondo S."/>
            <person name="Kiss B."/>
            <person name="Balint B."/>
            <person name="Kues U."/>
            <person name="Barry K."/>
            <person name="Hegedus J.C."/>
            <person name="Henrissat B."/>
            <person name="Johnson J."/>
            <person name="Lipzen A."/>
            <person name="Ohm R."/>
            <person name="Nagy I."/>
            <person name="Pangilinan J."/>
            <person name="Yan J."/>
            <person name="Xiong Y."/>
            <person name="Grigoriev I.V."/>
            <person name="Hibbett D.S."/>
            <person name="Nagy L.G."/>
        </authorList>
    </citation>
    <scope>NUCLEOTIDE SEQUENCE [LARGE SCALE GENOMIC DNA]</scope>
    <source>
        <strain evidence="2 3">SZMC22713</strain>
    </source>
</reference>
<name>A0A4Y7Q4Y1_9AGAM</name>
<feature type="region of interest" description="Disordered" evidence="1">
    <location>
        <begin position="1119"/>
        <end position="1168"/>
    </location>
</feature>
<feature type="compositionally biased region" description="Polar residues" evidence="1">
    <location>
        <begin position="160"/>
        <end position="172"/>
    </location>
</feature>
<gene>
    <name evidence="2" type="ORF">BD410DRAFT_898308</name>
</gene>
<feature type="compositionally biased region" description="Basic and acidic residues" evidence="1">
    <location>
        <begin position="844"/>
        <end position="858"/>
    </location>
</feature>